<proteinExistence type="inferred from homology"/>
<feature type="transmembrane region" description="Helical" evidence="6">
    <location>
        <begin position="185"/>
        <end position="203"/>
    </location>
</feature>
<keyword evidence="3 6" id="KW-0812">Transmembrane</keyword>
<keyword evidence="5 6" id="KW-0472">Membrane</keyword>
<dbReference type="Pfam" id="PF09335">
    <property type="entry name" value="VTT_dom"/>
    <property type="match status" value="1"/>
</dbReference>
<feature type="transmembrane region" description="Helical" evidence="6">
    <location>
        <begin position="39"/>
        <end position="58"/>
    </location>
</feature>
<comment type="similarity">
    <text evidence="6">Belongs to the TVP38/TMEM64 family.</text>
</comment>
<evidence type="ECO:0000256" key="3">
    <source>
        <dbReference type="ARBA" id="ARBA00022692"/>
    </source>
</evidence>
<accession>A0ABS0WFE6</accession>
<feature type="transmembrane region" description="Helical" evidence="6">
    <location>
        <begin position="6"/>
        <end position="27"/>
    </location>
</feature>
<feature type="domain" description="VTT" evidence="7">
    <location>
        <begin position="60"/>
        <end position="175"/>
    </location>
</feature>
<evidence type="ECO:0000256" key="5">
    <source>
        <dbReference type="ARBA" id="ARBA00023136"/>
    </source>
</evidence>
<gene>
    <name evidence="8" type="ORF">JEU11_12120</name>
</gene>
<dbReference type="InterPro" id="IPR015414">
    <property type="entry name" value="TMEM64"/>
</dbReference>
<name>A0ABS0WFE6_9ALTE</name>
<evidence type="ECO:0000313" key="9">
    <source>
        <dbReference type="Proteomes" id="UP000649232"/>
    </source>
</evidence>
<evidence type="ECO:0000256" key="6">
    <source>
        <dbReference type="RuleBase" id="RU366058"/>
    </source>
</evidence>
<protein>
    <recommendedName>
        <fullName evidence="6">TVP38/TMEM64 family membrane protein</fullName>
    </recommendedName>
</protein>
<evidence type="ECO:0000259" key="7">
    <source>
        <dbReference type="Pfam" id="PF09335"/>
    </source>
</evidence>
<keyword evidence="2 6" id="KW-1003">Cell membrane</keyword>
<comment type="caution">
    <text evidence="8">The sequence shown here is derived from an EMBL/GenBank/DDBJ whole genome shotgun (WGS) entry which is preliminary data.</text>
</comment>
<keyword evidence="4 6" id="KW-1133">Transmembrane helix</keyword>
<dbReference type="Proteomes" id="UP000649232">
    <property type="component" value="Unassembled WGS sequence"/>
</dbReference>
<evidence type="ECO:0000313" key="8">
    <source>
        <dbReference type="EMBL" id="MBJ2137197.1"/>
    </source>
</evidence>
<sequence length="227" mass="24688">MLKSLIFLLVCAVIGGLISSLPVFDSFDEHWVDTRIRQNGVLGVGYFLLFSTGAMAIGCPRQVMAFLGGYAFGFLQGALLSVSGAICGCMVSFFVARFLLKPVVRRRYASRIHSINRFVEDSPVTKTIIIRLLPLGSNFLTNLMAGVTNVKARHFILGSGIGYIPQMALFALMGKGIVVMSIWKVALSVVMLGICVGLSILLYKKYKHALEETSPCKPSKTADLSTL</sequence>
<evidence type="ECO:0000256" key="4">
    <source>
        <dbReference type="ARBA" id="ARBA00022989"/>
    </source>
</evidence>
<feature type="transmembrane region" description="Helical" evidence="6">
    <location>
        <begin position="78"/>
        <end position="100"/>
    </location>
</feature>
<dbReference type="PANTHER" id="PTHR12677:SF59">
    <property type="entry name" value="GOLGI APPARATUS MEMBRANE PROTEIN TVP38-RELATED"/>
    <property type="match status" value="1"/>
</dbReference>
<dbReference type="InterPro" id="IPR032816">
    <property type="entry name" value="VTT_dom"/>
</dbReference>
<organism evidence="8 9">
    <name type="scientific">Paraglaciecola chathamensis</name>
    <dbReference type="NCBI Taxonomy" id="368405"/>
    <lineage>
        <taxon>Bacteria</taxon>
        <taxon>Pseudomonadati</taxon>
        <taxon>Pseudomonadota</taxon>
        <taxon>Gammaproteobacteria</taxon>
        <taxon>Alteromonadales</taxon>
        <taxon>Alteromonadaceae</taxon>
        <taxon>Paraglaciecola</taxon>
    </lineage>
</organism>
<reference evidence="8 9" key="1">
    <citation type="submission" date="2020-12" db="EMBL/GenBank/DDBJ databases">
        <title>Draft genome sequences of nine environmental bacterial isolates colonizing plastic.</title>
        <authorList>
            <person name="Borre I."/>
            <person name="Sonnenschein E.C."/>
        </authorList>
    </citation>
    <scope>NUCLEOTIDE SEQUENCE [LARGE SCALE GENOMIC DNA]</scope>
    <source>
        <strain evidence="8 9">IB30</strain>
    </source>
</reference>
<evidence type="ECO:0000256" key="2">
    <source>
        <dbReference type="ARBA" id="ARBA00022475"/>
    </source>
</evidence>
<dbReference type="PANTHER" id="PTHR12677">
    <property type="entry name" value="GOLGI APPARATUS MEMBRANE PROTEIN TVP38-RELATED"/>
    <property type="match status" value="1"/>
</dbReference>
<dbReference type="RefSeq" id="WP_198824861.1">
    <property type="nucleotide sequence ID" value="NZ_JAEILT010000017.1"/>
</dbReference>
<feature type="transmembrane region" description="Helical" evidence="6">
    <location>
        <begin position="154"/>
        <end position="173"/>
    </location>
</feature>
<dbReference type="EMBL" id="JAEILT010000017">
    <property type="protein sequence ID" value="MBJ2137197.1"/>
    <property type="molecule type" value="Genomic_DNA"/>
</dbReference>
<comment type="subcellular location">
    <subcellularLocation>
        <location evidence="1 6">Cell membrane</location>
        <topology evidence="1 6">Multi-pass membrane protein</topology>
    </subcellularLocation>
</comment>
<evidence type="ECO:0000256" key="1">
    <source>
        <dbReference type="ARBA" id="ARBA00004651"/>
    </source>
</evidence>